<gene>
    <name evidence="2" type="ORF">D3880_05430</name>
</gene>
<evidence type="ECO:0000256" key="1">
    <source>
        <dbReference type="SAM" id="Phobius"/>
    </source>
</evidence>
<sequence length="128" mass="13675">MSTSASVAIRHYALAGVLAVVLLNLLLRSFVRLGGVAASLCIAALVAAGLALCFALRVKRAPLAGERWRLLGLYGGGLGLLYLGLLVMMSLQDAPSPMGLLLFGLHYLLYPLCLWLLFSPRLFARFGS</sequence>
<feature type="transmembrane region" description="Helical" evidence="1">
    <location>
        <begin position="12"/>
        <end position="31"/>
    </location>
</feature>
<reference evidence="3" key="1">
    <citation type="submission" date="2018-09" db="EMBL/GenBank/DDBJ databases">
        <authorList>
            <person name="Zhu H."/>
        </authorList>
    </citation>
    <scope>NUCLEOTIDE SEQUENCE [LARGE SCALE GENOMIC DNA]</scope>
    <source>
        <strain evidence="3">K2W31S-8</strain>
    </source>
</reference>
<keyword evidence="1" id="KW-0472">Membrane</keyword>
<feature type="transmembrane region" description="Helical" evidence="1">
    <location>
        <begin position="97"/>
        <end position="118"/>
    </location>
</feature>
<dbReference type="EMBL" id="CP032419">
    <property type="protein sequence ID" value="AYC31856.1"/>
    <property type="molecule type" value="Genomic_DNA"/>
</dbReference>
<feature type="transmembrane region" description="Helical" evidence="1">
    <location>
        <begin position="70"/>
        <end position="91"/>
    </location>
</feature>
<protein>
    <recommendedName>
        <fullName evidence="4">Transmembrane protein</fullName>
    </recommendedName>
</protein>
<dbReference type="RefSeq" id="WP_119892479.1">
    <property type="nucleotide sequence ID" value="NZ_CP032419.1"/>
</dbReference>
<evidence type="ECO:0008006" key="4">
    <source>
        <dbReference type="Google" id="ProtNLM"/>
    </source>
</evidence>
<dbReference type="AlphaFoldDB" id="A0A385YYK9"/>
<dbReference type="Proteomes" id="UP000265560">
    <property type="component" value="Chromosome"/>
</dbReference>
<name>A0A385YYK9_9PSED</name>
<accession>A0A385YYK9</accession>
<organism evidence="2 3">
    <name type="scientific">Pseudomonas cavernae</name>
    <dbReference type="NCBI Taxonomy" id="2320867"/>
    <lineage>
        <taxon>Bacteria</taxon>
        <taxon>Pseudomonadati</taxon>
        <taxon>Pseudomonadota</taxon>
        <taxon>Gammaproteobacteria</taxon>
        <taxon>Pseudomonadales</taxon>
        <taxon>Pseudomonadaceae</taxon>
        <taxon>Pseudomonas</taxon>
    </lineage>
</organism>
<feature type="transmembrane region" description="Helical" evidence="1">
    <location>
        <begin position="37"/>
        <end position="58"/>
    </location>
</feature>
<evidence type="ECO:0000313" key="2">
    <source>
        <dbReference type="EMBL" id="AYC31856.1"/>
    </source>
</evidence>
<keyword evidence="3" id="KW-1185">Reference proteome</keyword>
<evidence type="ECO:0000313" key="3">
    <source>
        <dbReference type="Proteomes" id="UP000265560"/>
    </source>
</evidence>
<keyword evidence="1" id="KW-1133">Transmembrane helix</keyword>
<keyword evidence="1" id="KW-0812">Transmembrane</keyword>
<proteinExistence type="predicted"/>
<dbReference type="KEGG" id="pcav:D3880_05430"/>